<evidence type="ECO:0000313" key="3">
    <source>
        <dbReference type="Proteomes" id="UP000689195"/>
    </source>
</evidence>
<sequence length="70" mass="8405">MKDGSKKTYLWSALIMLISFLEILEFLDKDRINNNLTKLFRVEIMEKIIQKRGTVLLKVLKTDENIYWKN</sequence>
<name>A0A8S1X4L4_9CILI</name>
<evidence type="ECO:0000313" key="2">
    <source>
        <dbReference type="EMBL" id="CAD8195489.1"/>
    </source>
</evidence>
<reference evidence="2" key="1">
    <citation type="submission" date="2021-01" db="EMBL/GenBank/DDBJ databases">
        <authorList>
            <consortium name="Genoscope - CEA"/>
            <person name="William W."/>
        </authorList>
    </citation>
    <scope>NUCLEOTIDE SEQUENCE</scope>
</reference>
<keyword evidence="1" id="KW-1133">Transmembrane helix</keyword>
<dbReference type="Proteomes" id="UP000689195">
    <property type="component" value="Unassembled WGS sequence"/>
</dbReference>
<keyword evidence="1" id="KW-0472">Membrane</keyword>
<dbReference type="EMBL" id="CAJJDO010000109">
    <property type="protein sequence ID" value="CAD8195489.1"/>
    <property type="molecule type" value="Genomic_DNA"/>
</dbReference>
<protein>
    <submittedName>
        <fullName evidence="2">Uncharacterized protein</fullName>
    </submittedName>
</protein>
<accession>A0A8S1X4L4</accession>
<gene>
    <name evidence="2" type="ORF">PPENT_87.1.T1090145</name>
</gene>
<keyword evidence="3" id="KW-1185">Reference proteome</keyword>
<evidence type="ECO:0000256" key="1">
    <source>
        <dbReference type="SAM" id="Phobius"/>
    </source>
</evidence>
<dbReference type="AlphaFoldDB" id="A0A8S1X4L4"/>
<organism evidence="2 3">
    <name type="scientific">Paramecium pentaurelia</name>
    <dbReference type="NCBI Taxonomy" id="43138"/>
    <lineage>
        <taxon>Eukaryota</taxon>
        <taxon>Sar</taxon>
        <taxon>Alveolata</taxon>
        <taxon>Ciliophora</taxon>
        <taxon>Intramacronucleata</taxon>
        <taxon>Oligohymenophorea</taxon>
        <taxon>Peniculida</taxon>
        <taxon>Parameciidae</taxon>
        <taxon>Paramecium</taxon>
    </lineage>
</organism>
<keyword evidence="1" id="KW-0812">Transmembrane</keyword>
<comment type="caution">
    <text evidence="2">The sequence shown here is derived from an EMBL/GenBank/DDBJ whole genome shotgun (WGS) entry which is preliminary data.</text>
</comment>
<proteinExistence type="predicted"/>
<feature type="transmembrane region" description="Helical" evidence="1">
    <location>
        <begin position="9"/>
        <end position="27"/>
    </location>
</feature>